<keyword evidence="4 6" id="KW-1133">Transmembrane helix</keyword>
<name>A0AA96LDD3_9BACL</name>
<evidence type="ECO:0000256" key="3">
    <source>
        <dbReference type="ARBA" id="ARBA00022692"/>
    </source>
</evidence>
<evidence type="ECO:0000313" key="9">
    <source>
        <dbReference type="Proteomes" id="UP001305702"/>
    </source>
</evidence>
<evidence type="ECO:0000256" key="4">
    <source>
        <dbReference type="ARBA" id="ARBA00022989"/>
    </source>
</evidence>
<dbReference type="Pfam" id="PF03239">
    <property type="entry name" value="FTR1"/>
    <property type="match status" value="1"/>
</dbReference>
<feature type="transmembrane region" description="Helical" evidence="6">
    <location>
        <begin position="235"/>
        <end position="254"/>
    </location>
</feature>
<dbReference type="InterPro" id="IPR004923">
    <property type="entry name" value="FTR1/Fip1/EfeU"/>
</dbReference>
<reference evidence="8 9" key="1">
    <citation type="submission" date="2022-02" db="EMBL/GenBank/DDBJ databases">
        <title>Paenibacillus sp. MBLB1776 Whole Genome Shotgun Sequencing.</title>
        <authorList>
            <person name="Hwang C.Y."/>
            <person name="Cho E.-S."/>
            <person name="Seo M.-J."/>
        </authorList>
    </citation>
    <scope>NUCLEOTIDE SEQUENCE [LARGE SCALE GENOMIC DNA]</scope>
    <source>
        <strain evidence="8 9">MBLB1776</strain>
    </source>
</reference>
<dbReference type="PANTHER" id="PTHR31632">
    <property type="entry name" value="IRON TRANSPORTER FTH1"/>
    <property type="match status" value="1"/>
</dbReference>
<protein>
    <submittedName>
        <fullName evidence="8">FTR1 family protein</fullName>
    </submittedName>
</protein>
<evidence type="ECO:0000256" key="6">
    <source>
        <dbReference type="SAM" id="Phobius"/>
    </source>
</evidence>
<organism evidence="8 9">
    <name type="scientific">Paenibacillus aurantius</name>
    <dbReference type="NCBI Taxonomy" id="2918900"/>
    <lineage>
        <taxon>Bacteria</taxon>
        <taxon>Bacillati</taxon>
        <taxon>Bacillota</taxon>
        <taxon>Bacilli</taxon>
        <taxon>Bacillales</taxon>
        <taxon>Paenibacillaceae</taxon>
        <taxon>Paenibacillus</taxon>
    </lineage>
</organism>
<gene>
    <name evidence="8" type="ORF">MJA45_27320</name>
</gene>
<sequence length="499" mass="54191">MKIKLTALLMLLLLLLPAQVWADSASDNLKKANGYVEKAVQFAEAGDFTRSKEQYDLFNQDWYTFEEGIKAKSKGAYRSIEETMGEVQYAYAQSPVVKETAVAALTKLAETNRTFLSGDFSSFQDPAESGGKTTIEDLVKRLDQARDALDQGDIAAAKESVQAFRSSWLDIEGMVLTQSSKVYADAERDMVSSYAMLTANPPKVDQAKKTIETMRDYLAPLAAKSSYTMLDVVTILLREGLEALLVIVALLGFLTKSGHADKRKWLWSGLGAGVLVSIVIGVAVQLLFASGTFGDNNFMIGGYTGLFAAVMLIYMSYWLHSKASLASWKQYIHSKGTNALAAGSLWSIAILAFLAVFREGTETVLFFIGMASSISTASLLGGIAIGAALLSVIAALILKAGVRIPMRPFFLVSSVLVFYLCFKFLGMGIHGLQLAEVLPASHTEAVPTVEFLGLYSTWENLIPQALLLLAAAGVVIWQRILGQRQQIAINTHYPPNGGL</sequence>
<dbReference type="KEGG" id="paun:MJA45_27320"/>
<evidence type="ECO:0000256" key="5">
    <source>
        <dbReference type="ARBA" id="ARBA00023136"/>
    </source>
</evidence>
<dbReference type="Proteomes" id="UP001305702">
    <property type="component" value="Chromosome"/>
</dbReference>
<feature type="transmembrane region" description="Helical" evidence="6">
    <location>
        <begin position="461"/>
        <end position="477"/>
    </location>
</feature>
<keyword evidence="3 6" id="KW-0812">Transmembrane</keyword>
<dbReference type="AlphaFoldDB" id="A0AA96LDD3"/>
<dbReference type="PANTHER" id="PTHR31632:SF2">
    <property type="entry name" value="PLASMA MEMBRANE IRON PERMEASE"/>
    <property type="match status" value="1"/>
</dbReference>
<proteinExistence type="inferred from homology"/>
<dbReference type="RefSeq" id="WP_315605041.1">
    <property type="nucleotide sequence ID" value="NZ_CP130318.1"/>
</dbReference>
<accession>A0AA96LDD3</accession>
<evidence type="ECO:0000256" key="7">
    <source>
        <dbReference type="SAM" id="SignalP"/>
    </source>
</evidence>
<comment type="similarity">
    <text evidence="2">Belongs to the oxidase-dependent Fe transporter (OFeT) (TC 9.A.10.1) family.</text>
</comment>
<keyword evidence="7" id="KW-0732">Signal</keyword>
<feature type="transmembrane region" description="Helical" evidence="6">
    <location>
        <begin position="339"/>
        <end position="358"/>
    </location>
</feature>
<keyword evidence="9" id="KW-1185">Reference proteome</keyword>
<feature type="signal peptide" evidence="7">
    <location>
        <begin position="1"/>
        <end position="22"/>
    </location>
</feature>
<feature type="transmembrane region" description="Helical" evidence="6">
    <location>
        <begin position="266"/>
        <end position="288"/>
    </location>
</feature>
<feature type="transmembrane region" description="Helical" evidence="6">
    <location>
        <begin position="300"/>
        <end position="319"/>
    </location>
</feature>
<feature type="transmembrane region" description="Helical" evidence="6">
    <location>
        <begin position="364"/>
        <end position="397"/>
    </location>
</feature>
<dbReference type="GO" id="GO:0015093">
    <property type="term" value="F:ferrous iron transmembrane transporter activity"/>
    <property type="evidence" value="ECO:0007669"/>
    <property type="project" value="TreeGrafter"/>
</dbReference>
<feature type="transmembrane region" description="Helical" evidence="6">
    <location>
        <begin position="409"/>
        <end position="429"/>
    </location>
</feature>
<evidence type="ECO:0000256" key="2">
    <source>
        <dbReference type="ARBA" id="ARBA00008333"/>
    </source>
</evidence>
<dbReference type="GO" id="GO:0033573">
    <property type="term" value="C:high-affinity iron permease complex"/>
    <property type="evidence" value="ECO:0007669"/>
    <property type="project" value="InterPro"/>
</dbReference>
<feature type="chain" id="PRO_5041714409" evidence="7">
    <location>
        <begin position="23"/>
        <end position="499"/>
    </location>
</feature>
<dbReference type="EMBL" id="CP130318">
    <property type="protein sequence ID" value="WNQ11265.1"/>
    <property type="molecule type" value="Genomic_DNA"/>
</dbReference>
<evidence type="ECO:0000256" key="1">
    <source>
        <dbReference type="ARBA" id="ARBA00004141"/>
    </source>
</evidence>
<keyword evidence="5 6" id="KW-0472">Membrane</keyword>
<comment type="subcellular location">
    <subcellularLocation>
        <location evidence="1">Membrane</location>
        <topology evidence="1">Multi-pass membrane protein</topology>
    </subcellularLocation>
</comment>
<evidence type="ECO:0000313" key="8">
    <source>
        <dbReference type="EMBL" id="WNQ11265.1"/>
    </source>
</evidence>